<protein>
    <submittedName>
        <fullName evidence="2">Uncharacterized protein</fullName>
    </submittedName>
</protein>
<reference evidence="2 3" key="1">
    <citation type="journal article" date="2016" name="Mol. Biol. Evol.">
        <title>Comparative Genomics of Early-Diverging Mushroom-Forming Fungi Provides Insights into the Origins of Lignocellulose Decay Capabilities.</title>
        <authorList>
            <person name="Nagy L.G."/>
            <person name="Riley R."/>
            <person name="Tritt A."/>
            <person name="Adam C."/>
            <person name="Daum C."/>
            <person name="Floudas D."/>
            <person name="Sun H."/>
            <person name="Yadav J.S."/>
            <person name="Pangilinan J."/>
            <person name="Larsson K.H."/>
            <person name="Matsuura K."/>
            <person name="Barry K."/>
            <person name="Labutti K."/>
            <person name="Kuo R."/>
            <person name="Ohm R.A."/>
            <person name="Bhattacharya S.S."/>
            <person name="Shirouzu T."/>
            <person name="Yoshinaga Y."/>
            <person name="Martin F.M."/>
            <person name="Grigoriev I.V."/>
            <person name="Hibbett D.S."/>
        </authorList>
    </citation>
    <scope>NUCLEOTIDE SEQUENCE [LARGE SCALE GENOMIC DNA]</scope>
    <source>
        <strain evidence="2 3">HHB9708</strain>
    </source>
</reference>
<proteinExistence type="predicted"/>
<organism evidence="2 3">
    <name type="scientific">Sistotremastrum niveocremeum HHB9708</name>
    <dbReference type="NCBI Taxonomy" id="1314777"/>
    <lineage>
        <taxon>Eukaryota</taxon>
        <taxon>Fungi</taxon>
        <taxon>Dikarya</taxon>
        <taxon>Basidiomycota</taxon>
        <taxon>Agaricomycotina</taxon>
        <taxon>Agaricomycetes</taxon>
        <taxon>Sistotremastrales</taxon>
        <taxon>Sistotremastraceae</taxon>
        <taxon>Sertulicium</taxon>
        <taxon>Sertulicium niveocremeum</taxon>
    </lineage>
</organism>
<feature type="compositionally biased region" description="Basic and acidic residues" evidence="1">
    <location>
        <begin position="115"/>
        <end position="127"/>
    </location>
</feature>
<accession>A0A164Q7R1</accession>
<evidence type="ECO:0000256" key="1">
    <source>
        <dbReference type="SAM" id="MobiDB-lite"/>
    </source>
</evidence>
<sequence>MSLGEADAKFPGQQIQAEGPAPTRENPGGVFPKSSPERAPKESIPGTGSGNNPVSLFSNPYQFDDKLANVEAALGQLIDAIQGEESSAGGTSREESYVVKFRRWQDEILSLRRGKPVDEGEAARDVPEQEGGLFTD</sequence>
<evidence type="ECO:0000313" key="3">
    <source>
        <dbReference type="Proteomes" id="UP000076722"/>
    </source>
</evidence>
<gene>
    <name evidence="2" type="ORF">SISNIDRAFT_489364</name>
</gene>
<keyword evidence="3" id="KW-1185">Reference proteome</keyword>
<name>A0A164Q7R1_9AGAM</name>
<dbReference type="Proteomes" id="UP000076722">
    <property type="component" value="Unassembled WGS sequence"/>
</dbReference>
<feature type="region of interest" description="Disordered" evidence="1">
    <location>
        <begin position="115"/>
        <end position="136"/>
    </location>
</feature>
<dbReference type="OrthoDB" id="2560792at2759"/>
<dbReference type="EMBL" id="KV419428">
    <property type="protein sequence ID" value="KZS89408.1"/>
    <property type="molecule type" value="Genomic_DNA"/>
</dbReference>
<feature type="region of interest" description="Disordered" evidence="1">
    <location>
        <begin position="1"/>
        <end position="60"/>
    </location>
</feature>
<dbReference type="AlphaFoldDB" id="A0A164Q7R1"/>
<evidence type="ECO:0000313" key="2">
    <source>
        <dbReference type="EMBL" id="KZS89408.1"/>
    </source>
</evidence>
<feature type="compositionally biased region" description="Polar residues" evidence="1">
    <location>
        <begin position="50"/>
        <end position="60"/>
    </location>
</feature>